<keyword evidence="6" id="KW-0808">Transferase</keyword>
<dbReference type="RefSeq" id="WP_196989553.1">
    <property type="nucleotide sequence ID" value="NZ_JADWYR010000001.1"/>
</dbReference>
<feature type="binding site" evidence="2">
    <location>
        <position position="78"/>
    </location>
    <ligand>
        <name>substrate</name>
    </ligand>
</feature>
<accession>A0A931E5Q6</accession>
<proteinExistence type="predicted"/>
<dbReference type="EMBL" id="JADWYR010000001">
    <property type="protein sequence ID" value="MBG9375503.1"/>
    <property type="molecule type" value="Genomic_DNA"/>
</dbReference>
<keyword evidence="4" id="KW-0479">Metal-binding</keyword>
<dbReference type="GO" id="GO:0008654">
    <property type="term" value="P:phospholipid biosynthetic process"/>
    <property type="evidence" value="ECO:0007669"/>
    <property type="project" value="InterPro"/>
</dbReference>
<dbReference type="GO" id="GO:0005524">
    <property type="term" value="F:ATP binding"/>
    <property type="evidence" value="ECO:0007669"/>
    <property type="project" value="UniProtKB-KW"/>
</dbReference>
<evidence type="ECO:0000313" key="7">
    <source>
        <dbReference type="Proteomes" id="UP000628448"/>
    </source>
</evidence>
<dbReference type="InterPro" id="IPR000829">
    <property type="entry name" value="DAGK"/>
</dbReference>
<feature type="binding site" evidence="3">
    <location>
        <position position="25"/>
    </location>
    <ligand>
        <name>ATP</name>
        <dbReference type="ChEBI" id="CHEBI:30616"/>
    </ligand>
</feature>
<organism evidence="6 7">
    <name type="scientific">Panacibacter microcysteis</name>
    <dbReference type="NCBI Taxonomy" id="2793269"/>
    <lineage>
        <taxon>Bacteria</taxon>
        <taxon>Pseudomonadati</taxon>
        <taxon>Bacteroidota</taxon>
        <taxon>Chitinophagia</taxon>
        <taxon>Chitinophagales</taxon>
        <taxon>Chitinophagaceae</taxon>
        <taxon>Panacibacter</taxon>
    </lineage>
</organism>
<evidence type="ECO:0000313" key="6">
    <source>
        <dbReference type="EMBL" id="MBG9375503.1"/>
    </source>
</evidence>
<comment type="cofactor">
    <cofactor evidence="4">
        <name>Mg(2+)</name>
        <dbReference type="ChEBI" id="CHEBI:18420"/>
    </cofactor>
    <text evidence="4">Mn(2+), Zn(2+), Cd(2+) and Co(2+) support activity to lesser extents.</text>
</comment>
<keyword evidence="7" id="KW-1185">Reference proteome</keyword>
<reference evidence="6" key="1">
    <citation type="submission" date="2020-11" db="EMBL/GenBank/DDBJ databases">
        <title>Bacterial whole genome sequence for Panacibacter sp. DH6.</title>
        <authorList>
            <person name="Le V."/>
            <person name="Ko S."/>
            <person name="Ahn C.-Y."/>
            <person name="Oh H.-M."/>
        </authorList>
    </citation>
    <scope>NUCLEOTIDE SEQUENCE</scope>
    <source>
        <strain evidence="6">DH6</strain>
    </source>
</reference>
<keyword evidence="5" id="KW-1133">Transmembrane helix</keyword>
<keyword evidence="3" id="KW-0067">ATP-binding</keyword>
<protein>
    <submittedName>
        <fullName evidence="6">Diacylglycerol kinase family protein</fullName>
    </submittedName>
</protein>
<feature type="active site" description="Proton acceptor" evidence="1">
    <location>
        <position position="78"/>
    </location>
</feature>
<dbReference type="Pfam" id="PF01219">
    <property type="entry name" value="DAGK_prokar"/>
    <property type="match status" value="1"/>
</dbReference>
<evidence type="ECO:0000256" key="3">
    <source>
        <dbReference type="PIRSR" id="PIRSR600829-3"/>
    </source>
</evidence>
<feature type="transmembrane region" description="Helical" evidence="5">
    <location>
        <begin position="65"/>
        <end position="84"/>
    </location>
</feature>
<dbReference type="GO" id="GO:0046872">
    <property type="term" value="F:metal ion binding"/>
    <property type="evidence" value="ECO:0007669"/>
    <property type="project" value="UniProtKB-KW"/>
</dbReference>
<keyword evidence="5" id="KW-0472">Membrane</keyword>
<keyword evidence="3" id="KW-0547">Nucleotide-binding</keyword>
<feature type="binding site" evidence="3">
    <location>
        <begin position="94"/>
        <end position="96"/>
    </location>
    <ligand>
        <name>ATP</name>
        <dbReference type="ChEBI" id="CHEBI:30616"/>
    </ligand>
</feature>
<dbReference type="InterPro" id="IPR033717">
    <property type="entry name" value="UDPK"/>
</dbReference>
<keyword evidence="4" id="KW-0460">Magnesium</keyword>
<sequence>MIKDGIHVRFVITGKRNTFLKAFVYAFNGIVHFFMYDRNGRFHLGAALAAVLGGFALNISNTEWLIILLCTGLVIAFEMINAAIEKLCDVVHREFHPAIKIIKDMSAGAVLWVSIISLLVGTFIFFPKIIILL</sequence>
<name>A0A931E5Q6_9BACT</name>
<dbReference type="PANTHER" id="PTHR34299:SF1">
    <property type="entry name" value="DIACYLGLYCEROL KINASE"/>
    <property type="match status" value="1"/>
</dbReference>
<keyword evidence="6" id="KW-0418">Kinase</keyword>
<evidence type="ECO:0000256" key="5">
    <source>
        <dbReference type="SAM" id="Phobius"/>
    </source>
</evidence>
<dbReference type="GO" id="GO:0016020">
    <property type="term" value="C:membrane"/>
    <property type="evidence" value="ECO:0007669"/>
    <property type="project" value="InterPro"/>
</dbReference>
<feature type="transmembrane region" description="Helical" evidence="5">
    <location>
        <begin position="105"/>
        <end position="126"/>
    </location>
</feature>
<evidence type="ECO:0000256" key="2">
    <source>
        <dbReference type="PIRSR" id="PIRSR600829-2"/>
    </source>
</evidence>
<feature type="binding site" evidence="4">
    <location>
        <position position="85"/>
    </location>
    <ligand>
        <name>a divalent metal cation</name>
        <dbReference type="ChEBI" id="CHEBI:60240"/>
    </ligand>
</feature>
<feature type="binding site" evidence="3">
    <location>
        <begin position="103"/>
        <end position="104"/>
    </location>
    <ligand>
        <name>ATP</name>
        <dbReference type="ChEBI" id="CHEBI:30616"/>
    </ligand>
</feature>
<dbReference type="GO" id="GO:0016301">
    <property type="term" value="F:kinase activity"/>
    <property type="evidence" value="ECO:0007669"/>
    <property type="project" value="UniProtKB-KW"/>
</dbReference>
<dbReference type="Proteomes" id="UP000628448">
    <property type="component" value="Unassembled WGS sequence"/>
</dbReference>
<dbReference type="AlphaFoldDB" id="A0A931E5Q6"/>
<feature type="binding site" evidence="3">
    <location>
        <position position="85"/>
    </location>
    <ligand>
        <name>ATP</name>
        <dbReference type="ChEBI" id="CHEBI:30616"/>
    </ligand>
</feature>
<dbReference type="PANTHER" id="PTHR34299">
    <property type="entry name" value="DIACYLGLYCEROL KINASE"/>
    <property type="match status" value="1"/>
</dbReference>
<dbReference type="Gene3D" id="1.10.3830.10">
    <property type="entry name" value="Diacylglycerol kinase (DAGK) domain"/>
    <property type="match status" value="1"/>
</dbReference>
<evidence type="ECO:0000256" key="4">
    <source>
        <dbReference type="PIRSR" id="PIRSR600829-4"/>
    </source>
</evidence>
<keyword evidence="5" id="KW-0812">Transmembrane</keyword>
<dbReference type="CDD" id="cd14265">
    <property type="entry name" value="UDPK_IM_like"/>
    <property type="match status" value="1"/>
</dbReference>
<feature type="transmembrane region" description="Helical" evidence="5">
    <location>
        <begin position="18"/>
        <end position="35"/>
    </location>
</feature>
<gene>
    <name evidence="6" type="ORF">I5907_04615</name>
</gene>
<comment type="caution">
    <text evidence="6">The sequence shown here is derived from an EMBL/GenBank/DDBJ whole genome shotgun (WGS) entry which is preliminary data.</text>
</comment>
<evidence type="ECO:0000256" key="1">
    <source>
        <dbReference type="PIRSR" id="PIRSR600829-1"/>
    </source>
</evidence>